<comment type="caution">
    <text evidence="1">The sequence shown here is derived from an EMBL/GenBank/DDBJ whole genome shotgun (WGS) entry which is preliminary data.</text>
</comment>
<reference evidence="1" key="2">
    <citation type="submission" date="2023-03" db="EMBL/GenBank/DDBJ databases">
        <authorList>
            <person name="Inwood S.N."/>
            <person name="Skelly J.G."/>
            <person name="Guhlin J."/>
            <person name="Harrop T.W.R."/>
            <person name="Goldson S.G."/>
            <person name="Dearden P.K."/>
        </authorList>
    </citation>
    <scope>NUCLEOTIDE SEQUENCE</scope>
    <source>
        <strain evidence="1">Irish</strain>
        <tissue evidence="1">Whole body</tissue>
    </source>
</reference>
<name>A0AA39KX26_9HYME</name>
<dbReference type="AlphaFoldDB" id="A0AA39KX26"/>
<gene>
    <name evidence="1" type="ORF">PV328_001047</name>
</gene>
<sequence length="102" mass="11466">MFRTPKRVSGAVSRQTRIMQRNNKGNASLEMCDMDEAVEYIVSENKANKTICVEKSEDKVIQEDTGGNSGRLCEKYSGSMSEGSEKEIIIYEDMECEDGEII</sequence>
<keyword evidence="2" id="KW-1185">Reference proteome</keyword>
<organism evidence="1 2">
    <name type="scientific">Microctonus aethiopoides</name>
    <dbReference type="NCBI Taxonomy" id="144406"/>
    <lineage>
        <taxon>Eukaryota</taxon>
        <taxon>Metazoa</taxon>
        <taxon>Ecdysozoa</taxon>
        <taxon>Arthropoda</taxon>
        <taxon>Hexapoda</taxon>
        <taxon>Insecta</taxon>
        <taxon>Pterygota</taxon>
        <taxon>Neoptera</taxon>
        <taxon>Endopterygota</taxon>
        <taxon>Hymenoptera</taxon>
        <taxon>Apocrita</taxon>
        <taxon>Ichneumonoidea</taxon>
        <taxon>Braconidae</taxon>
        <taxon>Euphorinae</taxon>
        <taxon>Microctonus</taxon>
    </lineage>
</organism>
<evidence type="ECO:0000313" key="2">
    <source>
        <dbReference type="Proteomes" id="UP001168990"/>
    </source>
</evidence>
<reference evidence="1" key="1">
    <citation type="journal article" date="2023" name="bioRxiv">
        <title>Scaffold-level genome assemblies of two parasitoid biocontrol wasps reveal the parthenogenesis mechanism and an associated novel virus.</title>
        <authorList>
            <person name="Inwood S."/>
            <person name="Skelly J."/>
            <person name="Guhlin J."/>
            <person name="Harrop T."/>
            <person name="Goldson S."/>
            <person name="Dearden P."/>
        </authorList>
    </citation>
    <scope>NUCLEOTIDE SEQUENCE</scope>
    <source>
        <strain evidence="1">Irish</strain>
        <tissue evidence="1">Whole body</tissue>
    </source>
</reference>
<protein>
    <submittedName>
        <fullName evidence="1">Uncharacterized protein</fullName>
    </submittedName>
</protein>
<proteinExistence type="predicted"/>
<evidence type="ECO:0000313" key="1">
    <source>
        <dbReference type="EMBL" id="KAK0176949.1"/>
    </source>
</evidence>
<dbReference type="EMBL" id="JAQQBS010000001">
    <property type="protein sequence ID" value="KAK0176949.1"/>
    <property type="molecule type" value="Genomic_DNA"/>
</dbReference>
<dbReference type="Proteomes" id="UP001168990">
    <property type="component" value="Unassembled WGS sequence"/>
</dbReference>
<accession>A0AA39KX26</accession>